<gene>
    <name evidence="1" type="ORF">RF11_09329</name>
</gene>
<dbReference type="PANTHER" id="PTHR37984">
    <property type="entry name" value="PROTEIN CBG26694"/>
    <property type="match status" value="1"/>
</dbReference>
<name>A0A0C2JC51_THEKT</name>
<dbReference type="EMBL" id="JWZT01003455">
    <property type="protein sequence ID" value="KII66738.1"/>
    <property type="molecule type" value="Genomic_DNA"/>
</dbReference>
<dbReference type="PANTHER" id="PTHR37984:SF5">
    <property type="entry name" value="PROTEIN NYNRIN-LIKE"/>
    <property type="match status" value="1"/>
</dbReference>
<sequence>MDESFIHVKEALANVMLLCIPVVDATLALTTYASNTAKGAVLEQQIGGSVDYFATSEVKEKEDGIMAYKTRDINLKLKDISLGLGKSKLWCEVSTGNARPVVPVAWRRQIFDSFHGLSHPAIRAMKRLIASKKRFGNGLVSAKPDRSEIYMHVKTQLANFSIPSEFLKYINLDIVCPVPQSKRMGYLLTMVDRFTRWAEPIPIADISTQTCARAFVGDWVICSGKPYDIS</sequence>
<accession>A0A0C2JC51</accession>
<keyword evidence="2" id="KW-1185">Reference proteome</keyword>
<dbReference type="GO" id="GO:0003676">
    <property type="term" value="F:nucleic acid binding"/>
    <property type="evidence" value="ECO:0007669"/>
    <property type="project" value="InterPro"/>
</dbReference>
<evidence type="ECO:0000313" key="1">
    <source>
        <dbReference type="EMBL" id="KII66738.1"/>
    </source>
</evidence>
<comment type="caution">
    <text evidence="1">The sequence shown here is derived from an EMBL/GenBank/DDBJ whole genome shotgun (WGS) entry which is preliminary data.</text>
</comment>
<evidence type="ECO:0000313" key="2">
    <source>
        <dbReference type="Proteomes" id="UP000031668"/>
    </source>
</evidence>
<organism evidence="1 2">
    <name type="scientific">Thelohanellus kitauei</name>
    <name type="common">Myxosporean</name>
    <dbReference type="NCBI Taxonomy" id="669202"/>
    <lineage>
        <taxon>Eukaryota</taxon>
        <taxon>Metazoa</taxon>
        <taxon>Cnidaria</taxon>
        <taxon>Myxozoa</taxon>
        <taxon>Myxosporea</taxon>
        <taxon>Bivalvulida</taxon>
        <taxon>Platysporina</taxon>
        <taxon>Myxobolidae</taxon>
        <taxon>Thelohanellus</taxon>
    </lineage>
</organism>
<proteinExistence type="predicted"/>
<reference evidence="1 2" key="1">
    <citation type="journal article" date="2014" name="Genome Biol. Evol.">
        <title>The genome of the myxosporean Thelohanellus kitauei shows adaptations to nutrient acquisition within its fish host.</title>
        <authorList>
            <person name="Yang Y."/>
            <person name="Xiong J."/>
            <person name="Zhou Z."/>
            <person name="Huo F."/>
            <person name="Miao W."/>
            <person name="Ran C."/>
            <person name="Liu Y."/>
            <person name="Zhang J."/>
            <person name="Feng J."/>
            <person name="Wang M."/>
            <person name="Wang M."/>
            <person name="Wang L."/>
            <person name="Yao B."/>
        </authorList>
    </citation>
    <scope>NUCLEOTIDE SEQUENCE [LARGE SCALE GENOMIC DNA]</scope>
    <source>
        <strain evidence="1">Wuqing</strain>
    </source>
</reference>
<dbReference type="SUPFAM" id="SSF53098">
    <property type="entry name" value="Ribonuclease H-like"/>
    <property type="match status" value="1"/>
</dbReference>
<dbReference type="Proteomes" id="UP000031668">
    <property type="component" value="Unassembled WGS sequence"/>
</dbReference>
<dbReference type="InterPro" id="IPR050951">
    <property type="entry name" value="Retrovirus_Pol_polyprotein"/>
</dbReference>
<dbReference type="AlphaFoldDB" id="A0A0C2JC51"/>
<dbReference type="OrthoDB" id="5986823at2759"/>
<evidence type="ECO:0008006" key="3">
    <source>
        <dbReference type="Google" id="ProtNLM"/>
    </source>
</evidence>
<protein>
    <recommendedName>
        <fullName evidence="3">Integrase catalytic domain-containing protein</fullName>
    </recommendedName>
</protein>
<dbReference type="InterPro" id="IPR036397">
    <property type="entry name" value="RNaseH_sf"/>
</dbReference>
<dbReference type="Gene3D" id="3.30.420.10">
    <property type="entry name" value="Ribonuclease H-like superfamily/Ribonuclease H"/>
    <property type="match status" value="1"/>
</dbReference>
<dbReference type="InterPro" id="IPR012337">
    <property type="entry name" value="RNaseH-like_sf"/>
</dbReference>